<dbReference type="CDD" id="cd11304">
    <property type="entry name" value="Cadherin_repeat"/>
    <property type="match status" value="2"/>
</dbReference>
<evidence type="ECO:0000313" key="9">
    <source>
        <dbReference type="EMBL" id="CAL4147141.1"/>
    </source>
</evidence>
<keyword evidence="4 7" id="KW-0106">Calcium</keyword>
<feature type="non-terminal residue" evidence="9">
    <location>
        <position position="211"/>
    </location>
</feature>
<feature type="domain" description="Cadherin" evidence="8">
    <location>
        <begin position="86"/>
        <end position="191"/>
    </location>
</feature>
<keyword evidence="2" id="KW-0812">Transmembrane</keyword>
<comment type="caution">
    <text evidence="9">The sequence shown here is derived from an EMBL/GenBank/DDBJ whole genome shotgun (WGS) entry which is preliminary data.</text>
</comment>
<dbReference type="GO" id="GO:0007156">
    <property type="term" value="P:homophilic cell adhesion via plasma membrane adhesion molecules"/>
    <property type="evidence" value="ECO:0007669"/>
    <property type="project" value="InterPro"/>
</dbReference>
<protein>
    <recommendedName>
        <fullName evidence="8">Cadherin domain-containing protein</fullName>
    </recommendedName>
</protein>
<dbReference type="SUPFAM" id="SSF49313">
    <property type="entry name" value="Cadherin-like"/>
    <property type="match status" value="2"/>
</dbReference>
<dbReference type="EMBL" id="CAXKWB010035734">
    <property type="protein sequence ID" value="CAL4147141.1"/>
    <property type="molecule type" value="Genomic_DNA"/>
</dbReference>
<dbReference type="GO" id="GO:0005509">
    <property type="term" value="F:calcium ion binding"/>
    <property type="evidence" value="ECO:0007669"/>
    <property type="project" value="UniProtKB-UniRule"/>
</dbReference>
<evidence type="ECO:0000256" key="6">
    <source>
        <dbReference type="ARBA" id="ARBA00023136"/>
    </source>
</evidence>
<dbReference type="GO" id="GO:0060429">
    <property type="term" value="P:epithelium development"/>
    <property type="evidence" value="ECO:0007669"/>
    <property type="project" value="UniProtKB-ARBA"/>
</dbReference>
<organism evidence="9 10">
    <name type="scientific">Meganyctiphanes norvegica</name>
    <name type="common">Northern krill</name>
    <name type="synonym">Thysanopoda norvegica</name>
    <dbReference type="NCBI Taxonomy" id="48144"/>
    <lineage>
        <taxon>Eukaryota</taxon>
        <taxon>Metazoa</taxon>
        <taxon>Ecdysozoa</taxon>
        <taxon>Arthropoda</taxon>
        <taxon>Crustacea</taxon>
        <taxon>Multicrustacea</taxon>
        <taxon>Malacostraca</taxon>
        <taxon>Eumalacostraca</taxon>
        <taxon>Eucarida</taxon>
        <taxon>Euphausiacea</taxon>
        <taxon>Euphausiidae</taxon>
        <taxon>Meganyctiphanes</taxon>
    </lineage>
</organism>
<dbReference type="PRINTS" id="PR00205">
    <property type="entry name" value="CADHERIN"/>
</dbReference>
<dbReference type="InterPro" id="IPR039808">
    <property type="entry name" value="Cadherin"/>
</dbReference>
<feature type="domain" description="Cadherin" evidence="8">
    <location>
        <begin position="1"/>
        <end position="84"/>
    </location>
</feature>
<evidence type="ECO:0000256" key="3">
    <source>
        <dbReference type="ARBA" id="ARBA00022737"/>
    </source>
</evidence>
<evidence type="ECO:0000256" key="7">
    <source>
        <dbReference type="PROSITE-ProRule" id="PRU00043"/>
    </source>
</evidence>
<evidence type="ECO:0000259" key="8">
    <source>
        <dbReference type="PROSITE" id="PS50268"/>
    </source>
</evidence>
<dbReference type="Gene3D" id="2.60.40.60">
    <property type="entry name" value="Cadherins"/>
    <property type="match status" value="2"/>
</dbReference>
<proteinExistence type="predicted"/>
<evidence type="ECO:0000256" key="2">
    <source>
        <dbReference type="ARBA" id="ARBA00022692"/>
    </source>
</evidence>
<keyword evidence="10" id="KW-1185">Reference proteome</keyword>
<dbReference type="GO" id="GO:0045296">
    <property type="term" value="F:cadherin binding"/>
    <property type="evidence" value="ECO:0007669"/>
    <property type="project" value="TreeGrafter"/>
</dbReference>
<dbReference type="GO" id="GO:0016477">
    <property type="term" value="P:cell migration"/>
    <property type="evidence" value="ECO:0007669"/>
    <property type="project" value="TreeGrafter"/>
</dbReference>
<name>A0AAV2RW11_MEGNR</name>
<comment type="subcellular location">
    <subcellularLocation>
        <location evidence="1">Membrane</location>
    </subcellularLocation>
</comment>
<dbReference type="GO" id="GO:0016342">
    <property type="term" value="C:catenin complex"/>
    <property type="evidence" value="ECO:0007669"/>
    <property type="project" value="TreeGrafter"/>
</dbReference>
<dbReference type="AlphaFoldDB" id="A0AAV2RW11"/>
<dbReference type="InterPro" id="IPR002126">
    <property type="entry name" value="Cadherin-like_dom"/>
</dbReference>
<keyword evidence="3" id="KW-0677">Repeat</keyword>
<keyword evidence="6" id="KW-0472">Membrane</keyword>
<dbReference type="PANTHER" id="PTHR24027:SF438">
    <property type="entry name" value="CADHERIN 23"/>
    <property type="match status" value="1"/>
</dbReference>
<dbReference type="InterPro" id="IPR015919">
    <property type="entry name" value="Cadherin-like_sf"/>
</dbReference>
<dbReference type="PANTHER" id="PTHR24027">
    <property type="entry name" value="CADHERIN-23"/>
    <property type="match status" value="1"/>
</dbReference>
<dbReference type="Proteomes" id="UP001497623">
    <property type="component" value="Unassembled WGS sequence"/>
</dbReference>
<sequence length="211" mass="23539">QVSAYDLDHGMNGEVHYYFMDGTNAPFLIDPVTGRITANQSLDRETKASYTLLVIGEDGAQTPLQGSCNVIITVNDINDNQPSFGQPGSLSVDVPESTEVGSDIGINLDVQDDDDSANEWDYTIVSGNEENYFSIDEITGRVYLEKQLDYDNDNTTKEFSMNVTVSDGFNLPIWKMINMIVSNDNDEPPVFNKTIYLFTVRENQEYAFVGI</sequence>
<dbReference type="InterPro" id="IPR020894">
    <property type="entry name" value="Cadherin_CS"/>
</dbReference>
<accession>A0AAV2RW11</accession>
<dbReference type="FunFam" id="2.60.40.60:FF:000020">
    <property type="entry name" value="Dachsous cadherin-related 1b"/>
    <property type="match status" value="1"/>
</dbReference>
<dbReference type="PROSITE" id="PS50268">
    <property type="entry name" value="CADHERIN_2"/>
    <property type="match status" value="2"/>
</dbReference>
<evidence type="ECO:0000256" key="4">
    <source>
        <dbReference type="ARBA" id="ARBA00022837"/>
    </source>
</evidence>
<evidence type="ECO:0000256" key="1">
    <source>
        <dbReference type="ARBA" id="ARBA00004370"/>
    </source>
</evidence>
<dbReference type="GO" id="GO:0009653">
    <property type="term" value="P:anatomical structure morphogenesis"/>
    <property type="evidence" value="ECO:0007669"/>
    <property type="project" value="UniProtKB-ARBA"/>
</dbReference>
<keyword evidence="5" id="KW-1133">Transmembrane helix</keyword>
<dbReference type="PROSITE" id="PS00232">
    <property type="entry name" value="CADHERIN_1"/>
    <property type="match status" value="1"/>
</dbReference>
<evidence type="ECO:0000256" key="5">
    <source>
        <dbReference type="ARBA" id="ARBA00022989"/>
    </source>
</evidence>
<feature type="non-terminal residue" evidence="9">
    <location>
        <position position="1"/>
    </location>
</feature>
<gene>
    <name evidence="9" type="ORF">MNOR_LOCUS29987</name>
</gene>
<dbReference type="GO" id="GO:0008013">
    <property type="term" value="F:beta-catenin binding"/>
    <property type="evidence" value="ECO:0007669"/>
    <property type="project" value="TreeGrafter"/>
</dbReference>
<reference evidence="9 10" key="1">
    <citation type="submission" date="2024-05" db="EMBL/GenBank/DDBJ databases">
        <authorList>
            <person name="Wallberg A."/>
        </authorList>
    </citation>
    <scope>NUCLEOTIDE SEQUENCE [LARGE SCALE GENOMIC DNA]</scope>
</reference>
<evidence type="ECO:0000313" key="10">
    <source>
        <dbReference type="Proteomes" id="UP001497623"/>
    </source>
</evidence>
<dbReference type="SMART" id="SM00112">
    <property type="entry name" value="CA"/>
    <property type="match status" value="2"/>
</dbReference>
<dbReference type="Pfam" id="PF00028">
    <property type="entry name" value="Cadherin"/>
    <property type="match status" value="2"/>
</dbReference>